<comment type="caution">
    <text evidence="1">The sequence shown here is derived from an EMBL/GenBank/DDBJ whole genome shotgun (WGS) entry which is preliminary data.</text>
</comment>
<proteinExistence type="predicted"/>
<dbReference type="PANTHER" id="PTHR33988:SF2">
    <property type="entry name" value="ENDORIBONUCLEASE MAZF"/>
    <property type="match status" value="1"/>
</dbReference>
<reference evidence="1 2" key="1">
    <citation type="submission" date="2019-08" db="EMBL/GenBank/DDBJ databases">
        <title>Rapid identification of Enteric Bacteria from Whole Genome Sequences (WGS) using Average Nucleotide Identity (ANI).</title>
        <authorList>
            <person name="Lane C."/>
        </authorList>
    </citation>
    <scope>NUCLEOTIDE SEQUENCE [LARGE SCALE GENOMIC DNA]</scope>
    <source>
        <strain evidence="1 2">D4984</strain>
    </source>
</reference>
<dbReference type="RefSeq" id="WP_147734481.1">
    <property type="nucleotide sequence ID" value="NZ_JANKHQ010000107.1"/>
</dbReference>
<dbReference type="InterPro" id="IPR011067">
    <property type="entry name" value="Plasmid_toxin/cell-grow_inhib"/>
</dbReference>
<dbReference type="Proteomes" id="UP000321317">
    <property type="component" value="Unassembled WGS sequence"/>
</dbReference>
<dbReference type="InterPro" id="IPR003477">
    <property type="entry name" value="PemK-like"/>
</dbReference>
<feature type="non-terminal residue" evidence="1">
    <location>
        <position position="105"/>
    </location>
</feature>
<gene>
    <name evidence="1" type="ORF">FVD16_02690</name>
</gene>
<sequence length="105" mass="12380">MVKWQQFDIVWIDLNPTRGAEIEKIRPCVIVSPNELCYLKTRLIAPISSKGFEAPYRVNFTLENKKAKILCDQIRCVSIERFKNKIAVLEPKKQKELKEILRQMF</sequence>
<organism evidence="1 2">
    <name type="scientific">Campylobacter helveticus</name>
    <dbReference type="NCBI Taxonomy" id="28898"/>
    <lineage>
        <taxon>Bacteria</taxon>
        <taxon>Pseudomonadati</taxon>
        <taxon>Campylobacterota</taxon>
        <taxon>Epsilonproteobacteria</taxon>
        <taxon>Campylobacterales</taxon>
        <taxon>Campylobacteraceae</taxon>
        <taxon>Campylobacter</taxon>
    </lineage>
</organism>
<evidence type="ECO:0000313" key="1">
    <source>
        <dbReference type="EMBL" id="TXK58674.1"/>
    </source>
</evidence>
<dbReference type="PANTHER" id="PTHR33988">
    <property type="entry name" value="ENDORIBONUCLEASE MAZF-RELATED"/>
    <property type="match status" value="1"/>
</dbReference>
<evidence type="ECO:0000313" key="2">
    <source>
        <dbReference type="Proteomes" id="UP000321317"/>
    </source>
</evidence>
<name>A0ABY3L3R6_9BACT</name>
<keyword evidence="2" id="KW-1185">Reference proteome</keyword>
<dbReference type="Gene3D" id="2.30.30.110">
    <property type="match status" value="1"/>
</dbReference>
<dbReference type="SUPFAM" id="SSF50118">
    <property type="entry name" value="Cell growth inhibitor/plasmid maintenance toxic component"/>
    <property type="match status" value="1"/>
</dbReference>
<accession>A0ABY3L3R6</accession>
<dbReference type="EMBL" id="VRMA01000028">
    <property type="protein sequence ID" value="TXK58674.1"/>
    <property type="molecule type" value="Genomic_DNA"/>
</dbReference>
<protein>
    <submittedName>
        <fullName evidence="1">Type II toxin-antitoxin system PemK/MazF family toxin</fullName>
    </submittedName>
</protein>
<dbReference type="Pfam" id="PF02452">
    <property type="entry name" value="PemK_toxin"/>
    <property type="match status" value="1"/>
</dbReference>